<accession>A0A0P1B4P7</accession>
<organism evidence="1 2">
    <name type="scientific">Plasmopara halstedii</name>
    <name type="common">Downy mildew of sunflower</name>
    <dbReference type="NCBI Taxonomy" id="4781"/>
    <lineage>
        <taxon>Eukaryota</taxon>
        <taxon>Sar</taxon>
        <taxon>Stramenopiles</taxon>
        <taxon>Oomycota</taxon>
        <taxon>Peronosporomycetes</taxon>
        <taxon>Peronosporales</taxon>
        <taxon>Peronosporaceae</taxon>
        <taxon>Plasmopara</taxon>
    </lineage>
</organism>
<protein>
    <submittedName>
        <fullName evidence="1">Uncharacterized protein</fullName>
    </submittedName>
</protein>
<dbReference type="RefSeq" id="XP_024585472.1">
    <property type="nucleotide sequence ID" value="XM_024720255.1"/>
</dbReference>
<dbReference type="GeneID" id="36401942"/>
<evidence type="ECO:0000313" key="2">
    <source>
        <dbReference type="Proteomes" id="UP000054928"/>
    </source>
</evidence>
<proteinExistence type="predicted"/>
<keyword evidence="2" id="KW-1185">Reference proteome</keyword>
<sequence length="51" mass="5940">MWEKEKAFVLGSAKIRRWTKELYSISTSSDTFSSIISDGYVREEDELKPHS</sequence>
<evidence type="ECO:0000313" key="1">
    <source>
        <dbReference type="EMBL" id="CEG49103.1"/>
    </source>
</evidence>
<name>A0A0P1B4P7_PLAHL</name>
<reference evidence="2" key="1">
    <citation type="submission" date="2014-09" db="EMBL/GenBank/DDBJ databases">
        <authorList>
            <person name="Sharma Rahul"/>
            <person name="Thines Marco"/>
        </authorList>
    </citation>
    <scope>NUCLEOTIDE SEQUENCE [LARGE SCALE GENOMIC DNA]</scope>
</reference>
<dbReference type="EMBL" id="CCYD01003042">
    <property type="protein sequence ID" value="CEG49103.1"/>
    <property type="molecule type" value="Genomic_DNA"/>
</dbReference>
<dbReference type="AlphaFoldDB" id="A0A0P1B4P7"/>
<dbReference type="Proteomes" id="UP000054928">
    <property type="component" value="Unassembled WGS sequence"/>
</dbReference>